<evidence type="ECO:0000313" key="15">
    <source>
        <dbReference type="EMBL" id="KAG7480290.1"/>
    </source>
</evidence>
<name>A0AAV6Q2U4_SOLSE</name>
<evidence type="ECO:0000256" key="11">
    <source>
        <dbReference type="ARBA" id="ARBA00023180"/>
    </source>
</evidence>
<evidence type="ECO:0000256" key="2">
    <source>
        <dbReference type="ARBA" id="ARBA00022475"/>
    </source>
</evidence>
<comment type="caution">
    <text evidence="15">The sequence shown here is derived from an EMBL/GenBank/DDBJ whole genome shotgun (WGS) entry which is preliminary data.</text>
</comment>
<keyword evidence="3" id="KW-0716">Sensory transduction</keyword>
<keyword evidence="12" id="KW-0807">Transducer</keyword>
<feature type="transmembrane region" description="Helical" evidence="13">
    <location>
        <begin position="140"/>
        <end position="161"/>
    </location>
</feature>
<evidence type="ECO:0000256" key="6">
    <source>
        <dbReference type="ARBA" id="ARBA00022989"/>
    </source>
</evidence>
<feature type="transmembrane region" description="Helical" evidence="13">
    <location>
        <begin position="193"/>
        <end position="217"/>
    </location>
</feature>
<dbReference type="InterPro" id="IPR000725">
    <property type="entry name" value="Olfact_rcpt"/>
</dbReference>
<feature type="transmembrane region" description="Helical" evidence="13">
    <location>
        <begin position="270"/>
        <end position="291"/>
    </location>
</feature>
<keyword evidence="2" id="KW-1003">Cell membrane</keyword>
<evidence type="ECO:0000256" key="1">
    <source>
        <dbReference type="ARBA" id="ARBA00004651"/>
    </source>
</evidence>
<feature type="transmembrane region" description="Helical" evidence="13">
    <location>
        <begin position="59"/>
        <end position="81"/>
    </location>
</feature>
<organism evidence="15 16">
    <name type="scientific">Solea senegalensis</name>
    <name type="common">Senegalese sole</name>
    <dbReference type="NCBI Taxonomy" id="28829"/>
    <lineage>
        <taxon>Eukaryota</taxon>
        <taxon>Metazoa</taxon>
        <taxon>Chordata</taxon>
        <taxon>Craniata</taxon>
        <taxon>Vertebrata</taxon>
        <taxon>Euteleostomi</taxon>
        <taxon>Actinopterygii</taxon>
        <taxon>Neopterygii</taxon>
        <taxon>Teleostei</taxon>
        <taxon>Neoteleostei</taxon>
        <taxon>Acanthomorphata</taxon>
        <taxon>Carangaria</taxon>
        <taxon>Pleuronectiformes</taxon>
        <taxon>Pleuronectoidei</taxon>
        <taxon>Soleidae</taxon>
        <taxon>Solea</taxon>
    </lineage>
</organism>
<evidence type="ECO:0000259" key="14">
    <source>
        <dbReference type="PROSITE" id="PS50262"/>
    </source>
</evidence>
<dbReference type="EMBL" id="JAGKHQ010000020">
    <property type="protein sequence ID" value="KAG7480290.1"/>
    <property type="molecule type" value="Genomic_DNA"/>
</dbReference>
<dbReference type="GO" id="GO:0005549">
    <property type="term" value="F:odorant binding"/>
    <property type="evidence" value="ECO:0007669"/>
    <property type="project" value="TreeGrafter"/>
</dbReference>
<evidence type="ECO:0000313" key="16">
    <source>
        <dbReference type="Proteomes" id="UP000693946"/>
    </source>
</evidence>
<dbReference type="Proteomes" id="UP000693946">
    <property type="component" value="Linkage Group LG8"/>
</dbReference>
<keyword evidence="6 13" id="KW-1133">Transmembrane helix</keyword>
<dbReference type="InterPro" id="IPR017452">
    <property type="entry name" value="GPCR_Rhodpsn_7TM"/>
</dbReference>
<dbReference type="AlphaFoldDB" id="A0AAV6Q2U4"/>
<sequence length="314" mass="35871">MNNSVNLLQITFTIYSSLGVYNVALVVFVFVFYVSSVCINVFLVMVICMDPRLYGRPMYVLLMNLCLCGMVGTTSVCLSIIKHVLHHNQQMSLQACLTQIFFNGMYSTCIFCILALMAYDRYVSICKPLLYHTIMTPLRVNLMLLVVYMVLSSFAGMQMYLTSRLQLCGHTVDRLVCYSMAIAYLSCKNSTVIYVYGLTCACFFIMLPSCLVILSYVHIFMVIVKKSKDSQRKALQTCTPHLVTFINFSVASLFGVIYNRLSRDLPKVVTIFITVNFFIIPPLLHPIIYGIKMQEIRQSISKRLKDKKRNCNFN</sequence>
<reference evidence="15 16" key="1">
    <citation type="journal article" date="2021" name="Sci. Rep.">
        <title>Chromosome anchoring in Senegalese sole (Solea senegalensis) reveals sex-associated markers and genome rearrangements in flatfish.</title>
        <authorList>
            <person name="Guerrero-Cozar I."/>
            <person name="Gomez-Garrido J."/>
            <person name="Berbel C."/>
            <person name="Martinez-Blanch J.F."/>
            <person name="Alioto T."/>
            <person name="Claros M.G."/>
            <person name="Gagnaire P.A."/>
            <person name="Manchado M."/>
        </authorList>
    </citation>
    <scope>NUCLEOTIDE SEQUENCE [LARGE SCALE GENOMIC DNA]</scope>
    <source>
        <strain evidence="15">Sse05_10M</strain>
    </source>
</reference>
<proteinExistence type="predicted"/>
<keyword evidence="9" id="KW-1015">Disulfide bond</keyword>
<evidence type="ECO:0000256" key="4">
    <source>
        <dbReference type="ARBA" id="ARBA00022692"/>
    </source>
</evidence>
<keyword evidence="10 15" id="KW-0675">Receptor</keyword>
<keyword evidence="4 13" id="KW-0812">Transmembrane</keyword>
<evidence type="ECO:0000256" key="9">
    <source>
        <dbReference type="ARBA" id="ARBA00023157"/>
    </source>
</evidence>
<keyword evidence="7" id="KW-0297">G-protein coupled receptor</keyword>
<feature type="transmembrane region" description="Helical" evidence="13">
    <location>
        <begin position="20"/>
        <end position="47"/>
    </location>
</feature>
<keyword evidence="16" id="KW-1185">Reference proteome</keyword>
<dbReference type="InterPro" id="IPR052921">
    <property type="entry name" value="GPCR1_Superfamily_Member"/>
</dbReference>
<evidence type="ECO:0000256" key="13">
    <source>
        <dbReference type="SAM" id="Phobius"/>
    </source>
</evidence>
<dbReference type="GO" id="GO:0005886">
    <property type="term" value="C:plasma membrane"/>
    <property type="evidence" value="ECO:0007669"/>
    <property type="project" value="UniProtKB-SubCell"/>
</dbReference>
<dbReference type="GO" id="GO:0004930">
    <property type="term" value="F:G protein-coupled receptor activity"/>
    <property type="evidence" value="ECO:0007669"/>
    <property type="project" value="UniProtKB-KW"/>
</dbReference>
<dbReference type="SUPFAM" id="SSF81321">
    <property type="entry name" value="Family A G protein-coupled receptor-like"/>
    <property type="match status" value="1"/>
</dbReference>
<feature type="domain" description="G-protein coupled receptors family 1 profile" evidence="14">
    <location>
        <begin position="39"/>
        <end position="289"/>
    </location>
</feature>
<comment type="subcellular location">
    <subcellularLocation>
        <location evidence="1">Cell membrane</location>
        <topology evidence="1">Multi-pass membrane protein</topology>
    </subcellularLocation>
</comment>
<evidence type="ECO:0000256" key="5">
    <source>
        <dbReference type="ARBA" id="ARBA00022725"/>
    </source>
</evidence>
<gene>
    <name evidence="15" type="ORF">JOB18_047262</name>
</gene>
<keyword evidence="5" id="KW-0552">Olfaction</keyword>
<dbReference type="PANTHER" id="PTHR26451">
    <property type="entry name" value="G_PROTEIN_RECEP_F1_2 DOMAIN-CONTAINING PROTEIN"/>
    <property type="match status" value="1"/>
</dbReference>
<dbReference type="GO" id="GO:0004984">
    <property type="term" value="F:olfactory receptor activity"/>
    <property type="evidence" value="ECO:0007669"/>
    <property type="project" value="InterPro"/>
</dbReference>
<keyword evidence="8 13" id="KW-0472">Membrane</keyword>
<keyword evidence="11" id="KW-0325">Glycoprotein</keyword>
<dbReference type="PANTHER" id="PTHR26451:SF345">
    <property type="entry name" value="OLFACTORY RECEPTOR"/>
    <property type="match status" value="1"/>
</dbReference>
<evidence type="ECO:0000256" key="12">
    <source>
        <dbReference type="ARBA" id="ARBA00023224"/>
    </source>
</evidence>
<dbReference type="PROSITE" id="PS50262">
    <property type="entry name" value="G_PROTEIN_RECEP_F1_2"/>
    <property type="match status" value="1"/>
</dbReference>
<evidence type="ECO:0000256" key="7">
    <source>
        <dbReference type="ARBA" id="ARBA00023040"/>
    </source>
</evidence>
<feature type="transmembrane region" description="Helical" evidence="13">
    <location>
        <begin position="238"/>
        <end position="258"/>
    </location>
</feature>
<evidence type="ECO:0000256" key="10">
    <source>
        <dbReference type="ARBA" id="ARBA00023170"/>
    </source>
</evidence>
<evidence type="ECO:0000256" key="8">
    <source>
        <dbReference type="ARBA" id="ARBA00023136"/>
    </source>
</evidence>
<dbReference type="Pfam" id="PF13853">
    <property type="entry name" value="7tm_4"/>
    <property type="match status" value="1"/>
</dbReference>
<dbReference type="FunFam" id="1.20.1070.10:FF:000024">
    <property type="entry name" value="Olfactory receptor"/>
    <property type="match status" value="1"/>
</dbReference>
<evidence type="ECO:0000256" key="3">
    <source>
        <dbReference type="ARBA" id="ARBA00022606"/>
    </source>
</evidence>
<feature type="transmembrane region" description="Helical" evidence="13">
    <location>
        <begin position="101"/>
        <end position="119"/>
    </location>
</feature>
<protein>
    <submittedName>
        <fullName evidence="15">Odorant receptor</fullName>
    </submittedName>
</protein>
<accession>A0AAV6Q2U4</accession>